<evidence type="ECO:0000313" key="14">
    <source>
        <dbReference type="Proteomes" id="UP000190973"/>
    </source>
</evidence>
<dbReference type="PANTHER" id="PTHR10067:SF17">
    <property type="entry name" value="PHOSPHATIDYLSERINE DECARBOXYLASE PROENZYME 2"/>
    <property type="match status" value="1"/>
</dbReference>
<evidence type="ECO:0000256" key="3">
    <source>
        <dbReference type="ARBA" id="ARBA00022516"/>
    </source>
</evidence>
<name>A0A1S8RP47_CLOBE</name>
<keyword evidence="11 12" id="KW-0670">Pyruvate</keyword>
<evidence type="ECO:0000256" key="11">
    <source>
        <dbReference type="ARBA" id="ARBA00023317"/>
    </source>
</evidence>
<organism evidence="13 14">
    <name type="scientific">Clostridium beijerinckii</name>
    <name type="common">Clostridium MP</name>
    <dbReference type="NCBI Taxonomy" id="1520"/>
    <lineage>
        <taxon>Bacteria</taxon>
        <taxon>Bacillati</taxon>
        <taxon>Bacillota</taxon>
        <taxon>Clostridia</taxon>
        <taxon>Eubacteriales</taxon>
        <taxon>Clostridiaceae</taxon>
        <taxon>Clostridium</taxon>
    </lineage>
</organism>
<feature type="chain" id="PRO_5023512034" description="Phosphatidylserine decarboxylase alpha chain" evidence="12">
    <location>
        <begin position="256"/>
        <end position="295"/>
    </location>
</feature>
<dbReference type="InterPro" id="IPR033177">
    <property type="entry name" value="PSD-B"/>
</dbReference>
<dbReference type="EC" id="4.1.1.65" evidence="12"/>
<dbReference type="AlphaFoldDB" id="A0A1S8RP47"/>
<comment type="similarity">
    <text evidence="12">Belongs to the phosphatidylserine decarboxylase family. PSD-B subfamily. Prokaryotic type II sub-subfamily.</text>
</comment>
<gene>
    <name evidence="13" type="primary">psd_2</name>
    <name evidence="12" type="synonym">psd</name>
    <name evidence="13" type="ORF">CLBCK_45900</name>
</gene>
<dbReference type="GO" id="GO:0004609">
    <property type="term" value="F:phosphatidylserine decarboxylase activity"/>
    <property type="evidence" value="ECO:0007669"/>
    <property type="project" value="UniProtKB-UniRule"/>
</dbReference>
<dbReference type="GO" id="GO:0006646">
    <property type="term" value="P:phosphatidylethanolamine biosynthetic process"/>
    <property type="evidence" value="ECO:0007669"/>
    <property type="project" value="UniProtKB-UniRule"/>
</dbReference>
<dbReference type="NCBIfam" id="TIGR00163">
    <property type="entry name" value="PS_decarb"/>
    <property type="match status" value="1"/>
</dbReference>
<reference evidence="13 14" key="1">
    <citation type="submission" date="2016-05" db="EMBL/GenBank/DDBJ databases">
        <title>Microbial solvent formation.</title>
        <authorList>
            <person name="Poehlein A."/>
            <person name="Montoya Solano J.D."/>
            <person name="Flitsch S."/>
            <person name="Krabben P."/>
            <person name="Duerre P."/>
            <person name="Daniel R."/>
        </authorList>
    </citation>
    <scope>NUCLEOTIDE SEQUENCE [LARGE SCALE GENOMIC DNA]</scope>
    <source>
        <strain evidence="13 14">DSM 53</strain>
    </source>
</reference>
<keyword evidence="8 12" id="KW-0594">Phospholipid biosynthesis</keyword>
<comment type="subunit">
    <text evidence="12">Heterodimer of a large membrane-associated beta subunit and a small pyruvoyl-containing alpha subunit.</text>
</comment>
<dbReference type="RefSeq" id="WP_077840775.1">
    <property type="nucleotide sequence ID" value="NZ_JABTAE010000001.1"/>
</dbReference>
<evidence type="ECO:0000256" key="1">
    <source>
        <dbReference type="ARBA" id="ARBA00005189"/>
    </source>
</evidence>
<keyword evidence="5 12" id="KW-0443">Lipid metabolism</keyword>
<feature type="site" description="Cleavage (non-hydrolytic); by autocatalysis" evidence="12">
    <location>
        <begin position="255"/>
        <end position="256"/>
    </location>
</feature>
<keyword evidence="3 12" id="KW-0444">Lipid biosynthesis</keyword>
<dbReference type="PANTHER" id="PTHR10067">
    <property type="entry name" value="PHOSPHATIDYLSERINE DECARBOXYLASE"/>
    <property type="match status" value="1"/>
</dbReference>
<evidence type="ECO:0000256" key="9">
    <source>
        <dbReference type="ARBA" id="ARBA00023239"/>
    </source>
</evidence>
<comment type="caution">
    <text evidence="13">The sequence shown here is derived from an EMBL/GenBank/DDBJ whole genome shotgun (WGS) entry which is preliminary data.</text>
</comment>
<comment type="cofactor">
    <cofactor evidence="12">
        <name>pyruvate</name>
        <dbReference type="ChEBI" id="CHEBI:15361"/>
    </cofactor>
    <text evidence="12">Binds 1 pyruvoyl group covalently per subunit.</text>
</comment>
<feature type="modified residue" description="Pyruvic acid (Ser); by autocatalysis" evidence="12">
    <location>
        <position position="256"/>
    </location>
</feature>
<evidence type="ECO:0000256" key="2">
    <source>
        <dbReference type="ARBA" id="ARBA00022475"/>
    </source>
</evidence>
<evidence type="ECO:0000256" key="12">
    <source>
        <dbReference type="HAMAP-Rule" id="MF_00663"/>
    </source>
</evidence>
<keyword evidence="6 12" id="KW-0472">Membrane</keyword>
<feature type="active site" description="Charge relay system; for autoendoproteolytic cleavage activity" evidence="12">
    <location>
        <position position="113"/>
    </location>
</feature>
<dbReference type="HAMAP" id="MF_00663">
    <property type="entry name" value="PS_decarb_PSD_B_type2"/>
    <property type="match status" value="1"/>
</dbReference>
<evidence type="ECO:0000256" key="8">
    <source>
        <dbReference type="ARBA" id="ARBA00023209"/>
    </source>
</evidence>
<feature type="active site" description="Charge relay system; for autoendoproteolytic cleavage activity" evidence="12">
    <location>
        <position position="256"/>
    </location>
</feature>
<proteinExistence type="inferred from homology"/>
<dbReference type="EMBL" id="LZZI01000152">
    <property type="protein sequence ID" value="OOM54942.1"/>
    <property type="molecule type" value="Genomic_DNA"/>
</dbReference>
<keyword evidence="2 12" id="KW-1003">Cell membrane</keyword>
<feature type="active site" description="Schiff-base intermediate with substrate; via pyruvic acid; for decarboxylase activity" evidence="12">
    <location>
        <position position="256"/>
    </location>
</feature>
<keyword evidence="10 12" id="KW-1208">Phospholipid metabolism</keyword>
<comment type="subcellular location">
    <subcellularLocation>
        <location evidence="12">Cell membrane</location>
        <topology evidence="12">Peripheral membrane protein</topology>
    </subcellularLocation>
</comment>
<comment type="pathway">
    <text evidence="12">Phospholipid metabolism; phosphatidylethanolamine biosynthesis; phosphatidylethanolamine from CDP-diacylglycerol: step 2/2.</text>
</comment>
<dbReference type="GO" id="GO:0005886">
    <property type="term" value="C:plasma membrane"/>
    <property type="evidence" value="ECO:0007669"/>
    <property type="project" value="UniProtKB-SubCell"/>
</dbReference>
<evidence type="ECO:0000256" key="10">
    <source>
        <dbReference type="ARBA" id="ARBA00023264"/>
    </source>
</evidence>
<evidence type="ECO:0000313" key="13">
    <source>
        <dbReference type="EMBL" id="OOM54942.1"/>
    </source>
</evidence>
<dbReference type="InterPro" id="IPR033179">
    <property type="entry name" value="PSD_type2_pro"/>
</dbReference>
<dbReference type="UniPathway" id="UPA00558">
    <property type="reaction ID" value="UER00616"/>
</dbReference>
<comment type="pathway">
    <text evidence="1">Lipid metabolism.</text>
</comment>
<dbReference type="NCBIfam" id="NF001941">
    <property type="entry name" value="PRK00723.1"/>
    <property type="match status" value="1"/>
</dbReference>
<protein>
    <recommendedName>
        <fullName evidence="12">Phosphatidylserine decarboxylase proenzyme</fullName>
        <ecNumber evidence="12">4.1.1.65</ecNumber>
    </recommendedName>
    <component>
        <recommendedName>
            <fullName evidence="12">Phosphatidylserine decarboxylase alpha chain</fullName>
        </recommendedName>
    </component>
    <component>
        <recommendedName>
            <fullName evidence="12">Phosphatidylserine decarboxylase beta chain</fullName>
        </recommendedName>
    </component>
</protein>
<comment type="function">
    <text evidence="12">Catalyzes the formation of phosphatidylethanolamine (PtdEtn) from phosphatidylserine (PtdSer).</text>
</comment>
<keyword evidence="9 12" id="KW-0456">Lyase</keyword>
<feature type="chain" id="PRO_5023512035" description="Phosphatidylserine decarboxylase beta chain" evidence="12">
    <location>
        <begin position="1"/>
        <end position="255"/>
    </location>
</feature>
<accession>A0A1S8RP47</accession>
<evidence type="ECO:0000256" key="6">
    <source>
        <dbReference type="ARBA" id="ARBA00023136"/>
    </source>
</evidence>
<feature type="active site" description="Charge relay system; for autoendoproteolytic cleavage activity" evidence="12">
    <location>
        <position position="169"/>
    </location>
</feature>
<dbReference type="InterPro" id="IPR003817">
    <property type="entry name" value="PS_Dcarbxylase"/>
</dbReference>
<evidence type="ECO:0000256" key="7">
    <source>
        <dbReference type="ARBA" id="ARBA00023145"/>
    </source>
</evidence>
<comment type="PTM">
    <text evidence="12">Is synthesized initially as an inactive proenzyme. Formation of the active enzyme involves a self-maturation process in which the active site pyruvoyl group is generated from an internal serine residue via an autocatalytic post-translational modification. Two non-identical subunits are generated from the proenzyme in this reaction, and the pyruvate is formed at the N-terminus of the alpha chain, which is derived from the carboxyl end of the proenzyme. The autoendoproteolytic cleavage occurs by a canonical serine protease mechanism, in which the side chain hydroxyl group of the serine supplies its oxygen atom to form the C-terminus of the beta chain, while the remainder of the serine residue undergoes an oxidative deamination to produce ammonia and the pyruvoyl prosthetic group on the alpha chain. During this reaction, the Ser that is part of the protease active site of the proenzyme becomes the pyruvoyl prosthetic group, which constitutes an essential element of the active site of the mature decarboxylase.</text>
</comment>
<sequence length="295" mass="34069">MIEYYNRKDKKYEIEKIAGDKYINWIYSSPVGMSLLQIIIKKRFFSKAYGYFCDSKVSRKKINSFINDFNIDTSIFEKKINEFKSFNDFFSRKLKKEARLIDSACESLISPGDGKITAYENINLDKILHIKGGIYKLSELINNEDISEEFSEGTCLVLRLCPTDYHRYHFIDSGSCSETSKISGHYYSVNPIALSKVPEVFCRNERQWSVFDTDNFGRVLYIEVGATCVGSIIQTYKPKVPVNRGDEKGYFKFGGSTIVIMFQKDKVKIDKEIVDQTQRGFETQVFMGEKIGCKM</sequence>
<keyword evidence="7 12" id="KW-0865">Zymogen</keyword>
<comment type="catalytic activity">
    <reaction evidence="12">
        <text>a 1,2-diacyl-sn-glycero-3-phospho-L-serine + H(+) = a 1,2-diacyl-sn-glycero-3-phosphoethanolamine + CO2</text>
        <dbReference type="Rhea" id="RHEA:20828"/>
        <dbReference type="ChEBI" id="CHEBI:15378"/>
        <dbReference type="ChEBI" id="CHEBI:16526"/>
        <dbReference type="ChEBI" id="CHEBI:57262"/>
        <dbReference type="ChEBI" id="CHEBI:64612"/>
        <dbReference type="EC" id="4.1.1.65"/>
    </reaction>
</comment>
<dbReference type="Proteomes" id="UP000190973">
    <property type="component" value="Unassembled WGS sequence"/>
</dbReference>
<keyword evidence="4 12" id="KW-0210">Decarboxylase</keyword>
<evidence type="ECO:0000256" key="5">
    <source>
        <dbReference type="ARBA" id="ARBA00023098"/>
    </source>
</evidence>
<evidence type="ECO:0000256" key="4">
    <source>
        <dbReference type="ARBA" id="ARBA00022793"/>
    </source>
</evidence>
<dbReference type="Pfam" id="PF02666">
    <property type="entry name" value="PS_Dcarbxylase"/>
    <property type="match status" value="1"/>
</dbReference>